<evidence type="ECO:0000313" key="2">
    <source>
        <dbReference type="EMBL" id="NEW07583.1"/>
    </source>
</evidence>
<feature type="transmembrane region" description="Helical" evidence="1">
    <location>
        <begin position="78"/>
        <end position="104"/>
    </location>
</feature>
<evidence type="ECO:0008006" key="3">
    <source>
        <dbReference type="Google" id="ProtNLM"/>
    </source>
</evidence>
<dbReference type="EMBL" id="JAAIKC010000005">
    <property type="protein sequence ID" value="NEW07583.1"/>
    <property type="molecule type" value="Genomic_DNA"/>
</dbReference>
<protein>
    <recommendedName>
        <fullName evidence="3">DUF624 domain-containing protein</fullName>
    </recommendedName>
</protein>
<dbReference type="AlphaFoldDB" id="A0A6G3ZZE5"/>
<feature type="transmembrane region" description="Helical" evidence="1">
    <location>
        <begin position="207"/>
        <end position="227"/>
    </location>
</feature>
<proteinExistence type="predicted"/>
<feature type="transmembrane region" description="Helical" evidence="1">
    <location>
        <begin position="233"/>
        <end position="259"/>
    </location>
</feature>
<keyword evidence="1" id="KW-0472">Membrane</keyword>
<dbReference type="RefSeq" id="WP_163948777.1">
    <property type="nucleotide sequence ID" value="NZ_JAAIKC010000005.1"/>
</dbReference>
<organism evidence="2">
    <name type="scientific">Paenibacillus sp. SYP-B3998</name>
    <dbReference type="NCBI Taxonomy" id="2678564"/>
    <lineage>
        <taxon>Bacteria</taxon>
        <taxon>Bacillati</taxon>
        <taxon>Bacillota</taxon>
        <taxon>Bacilli</taxon>
        <taxon>Bacillales</taxon>
        <taxon>Paenibacillaceae</taxon>
        <taxon>Paenibacillus</taxon>
    </lineage>
</organism>
<name>A0A6G3ZZE5_9BACL</name>
<keyword evidence="1" id="KW-0812">Transmembrane</keyword>
<feature type="transmembrane region" description="Helical" evidence="1">
    <location>
        <begin position="124"/>
        <end position="145"/>
    </location>
</feature>
<feature type="transmembrane region" description="Helical" evidence="1">
    <location>
        <begin position="165"/>
        <end position="186"/>
    </location>
</feature>
<accession>A0A6G3ZZE5</accession>
<gene>
    <name evidence="2" type="ORF">GK047_16370</name>
</gene>
<keyword evidence="1" id="KW-1133">Transmembrane helix</keyword>
<sequence>MTSYVKSGFWTAMQQPFAVIVLFLYQMGWGALLYKLVQSVLVPLMHRFPGGQQPKQTLELFLAEGQFQLFKTDLSHSYLWWLAALLGARMLLTPMLNAGVYYSLTHAQQNAGYRFFKGIKELTFPFLVSYLLRVVMSLLPLIWLFPKAQSIFARTTSYEDALVQLLPWLFGMLGYGFLLHLLFMHVQFAIAARIGIVSTVITFIRHALPIVGLAILLLLASGLLAGITFTATYIWAGLLALIIYQLFPLFSMFLHMWAITSQYQLWSAKLNN</sequence>
<reference evidence="2" key="1">
    <citation type="submission" date="2020-02" db="EMBL/GenBank/DDBJ databases">
        <authorList>
            <person name="Shen X.-R."/>
            <person name="Zhang Y.-X."/>
        </authorList>
    </citation>
    <scope>NUCLEOTIDE SEQUENCE</scope>
    <source>
        <strain evidence="2">SYP-B3998</strain>
    </source>
</reference>
<evidence type="ECO:0000256" key="1">
    <source>
        <dbReference type="SAM" id="Phobius"/>
    </source>
</evidence>
<comment type="caution">
    <text evidence="2">The sequence shown here is derived from an EMBL/GenBank/DDBJ whole genome shotgun (WGS) entry which is preliminary data.</text>
</comment>
<feature type="transmembrane region" description="Helical" evidence="1">
    <location>
        <begin position="16"/>
        <end position="37"/>
    </location>
</feature>